<dbReference type="InterPro" id="IPR003593">
    <property type="entry name" value="AAA+_ATPase"/>
</dbReference>
<dbReference type="InterPro" id="IPR027417">
    <property type="entry name" value="P-loop_NTPase"/>
</dbReference>
<dbReference type="PANTHER" id="PTHR42939">
    <property type="entry name" value="ABC TRANSPORTER ATP-BINDING PROTEIN ALBC-RELATED"/>
    <property type="match status" value="1"/>
</dbReference>
<dbReference type="Gene3D" id="3.40.50.300">
    <property type="entry name" value="P-loop containing nucleotide triphosphate hydrolases"/>
    <property type="match status" value="1"/>
</dbReference>
<dbReference type="InterPro" id="IPR051782">
    <property type="entry name" value="ABC_Transporter_VariousFunc"/>
</dbReference>
<evidence type="ECO:0000256" key="1">
    <source>
        <dbReference type="ARBA" id="ARBA00022448"/>
    </source>
</evidence>
<proteinExistence type="predicted"/>
<organism evidence="5 6">
    <name type="scientific">Virgibacillus chiguensis</name>
    <dbReference type="NCBI Taxonomy" id="411959"/>
    <lineage>
        <taxon>Bacteria</taxon>
        <taxon>Bacillati</taxon>
        <taxon>Bacillota</taxon>
        <taxon>Bacilli</taxon>
        <taxon>Bacillales</taxon>
        <taxon>Bacillaceae</taxon>
        <taxon>Virgibacillus</taxon>
    </lineage>
</organism>
<dbReference type="InterPro" id="IPR003439">
    <property type="entry name" value="ABC_transporter-like_ATP-bd"/>
</dbReference>
<dbReference type="SMART" id="SM00382">
    <property type="entry name" value="AAA"/>
    <property type="match status" value="1"/>
</dbReference>
<gene>
    <name evidence="5" type="ORF">SAMN05421807_11820</name>
</gene>
<dbReference type="GO" id="GO:0016887">
    <property type="term" value="F:ATP hydrolysis activity"/>
    <property type="evidence" value="ECO:0007669"/>
    <property type="project" value="InterPro"/>
</dbReference>
<dbReference type="SUPFAM" id="SSF52540">
    <property type="entry name" value="P-loop containing nucleoside triphosphate hydrolases"/>
    <property type="match status" value="1"/>
</dbReference>
<dbReference type="GO" id="GO:0005524">
    <property type="term" value="F:ATP binding"/>
    <property type="evidence" value="ECO:0007669"/>
    <property type="project" value="UniProtKB-KW"/>
</dbReference>
<sequence>MEHAIELQNVHKSLGAFQLKDLSMQVKKGFVTGFVGGNGAGKSTIMKMILNLIQPDAGVVRVFGLEHQQNEKAIKEKIGFVFNDSLFYEDLTLRDMKNLIAPSYQNWDDSSFQQYCDRFALPLKQPIKLFSDGMKMKASLAIALSHHAELIIMDEPTTNLDPVFRRELIEHLHDVMLDENKTIFMATHIMSDLSSLADYITFIDKGEIIFSKDVHQLEEKFAIVRGGLELLDRDTEQYFLSIKRSNSGFEALTSDYETVVKLFGREAVIEKANLEEIMYYSRGGKSSGSTH</sequence>
<keyword evidence="2" id="KW-0547">Nucleotide-binding</keyword>
<evidence type="ECO:0000259" key="4">
    <source>
        <dbReference type="PROSITE" id="PS50893"/>
    </source>
</evidence>
<evidence type="ECO:0000256" key="2">
    <source>
        <dbReference type="ARBA" id="ARBA00022741"/>
    </source>
</evidence>
<name>A0A1M5WQD7_9BACI</name>
<dbReference type="OrthoDB" id="9804819at2"/>
<dbReference type="CDD" id="cd03230">
    <property type="entry name" value="ABC_DR_subfamily_A"/>
    <property type="match status" value="1"/>
</dbReference>
<reference evidence="6" key="1">
    <citation type="submission" date="2016-11" db="EMBL/GenBank/DDBJ databases">
        <authorList>
            <person name="Varghese N."/>
            <person name="Submissions S."/>
        </authorList>
    </citation>
    <scope>NUCLEOTIDE SEQUENCE [LARGE SCALE GENOMIC DNA]</scope>
    <source>
        <strain evidence="6">CGMCC 1.6496</strain>
    </source>
</reference>
<dbReference type="EMBL" id="FQXD01000018">
    <property type="protein sequence ID" value="SHH89835.1"/>
    <property type="molecule type" value="Genomic_DNA"/>
</dbReference>
<dbReference type="Pfam" id="PF00005">
    <property type="entry name" value="ABC_tran"/>
    <property type="match status" value="1"/>
</dbReference>
<keyword evidence="6" id="KW-1185">Reference proteome</keyword>
<dbReference type="Proteomes" id="UP000184079">
    <property type="component" value="Unassembled WGS sequence"/>
</dbReference>
<dbReference type="PROSITE" id="PS50893">
    <property type="entry name" value="ABC_TRANSPORTER_2"/>
    <property type="match status" value="1"/>
</dbReference>
<dbReference type="AlphaFoldDB" id="A0A1M5WQD7"/>
<keyword evidence="1" id="KW-0813">Transport</keyword>
<dbReference type="RefSeq" id="WP_073012143.1">
    <property type="nucleotide sequence ID" value="NZ_FQXD01000018.1"/>
</dbReference>
<evidence type="ECO:0000313" key="5">
    <source>
        <dbReference type="EMBL" id="SHH89835.1"/>
    </source>
</evidence>
<accession>A0A1M5WQD7</accession>
<keyword evidence="3 5" id="KW-0067">ATP-binding</keyword>
<evidence type="ECO:0000313" key="6">
    <source>
        <dbReference type="Proteomes" id="UP000184079"/>
    </source>
</evidence>
<dbReference type="PANTHER" id="PTHR42939:SF3">
    <property type="entry name" value="ABC TRANSPORTER ATP-BINDING COMPONENT"/>
    <property type="match status" value="1"/>
</dbReference>
<evidence type="ECO:0000256" key="3">
    <source>
        <dbReference type="ARBA" id="ARBA00022840"/>
    </source>
</evidence>
<feature type="domain" description="ABC transporter" evidence="4">
    <location>
        <begin position="5"/>
        <end position="230"/>
    </location>
</feature>
<protein>
    <submittedName>
        <fullName evidence="5">ABC-2 type transport system ATP-binding protein</fullName>
    </submittedName>
</protein>